<accession>A0ABW7XS88</accession>
<dbReference type="InterPro" id="IPR036388">
    <property type="entry name" value="WH-like_DNA-bd_sf"/>
</dbReference>
<name>A0ABW7XS88_9MICO</name>
<keyword evidence="3" id="KW-1185">Reference proteome</keyword>
<organism evidence="2 3">
    <name type="scientific">Promicromonospora kroppenstedtii</name>
    <dbReference type="NCBI Taxonomy" id="440482"/>
    <lineage>
        <taxon>Bacteria</taxon>
        <taxon>Bacillati</taxon>
        <taxon>Actinomycetota</taxon>
        <taxon>Actinomycetes</taxon>
        <taxon>Micrococcales</taxon>
        <taxon>Promicromonosporaceae</taxon>
        <taxon>Promicromonospora</taxon>
    </lineage>
</organism>
<dbReference type="EMBL" id="JBIRYI010000025">
    <property type="protein sequence ID" value="MFI2490424.1"/>
    <property type="molecule type" value="Genomic_DNA"/>
</dbReference>
<evidence type="ECO:0000313" key="2">
    <source>
        <dbReference type="EMBL" id="MFI2490424.1"/>
    </source>
</evidence>
<evidence type="ECO:0000313" key="3">
    <source>
        <dbReference type="Proteomes" id="UP001611580"/>
    </source>
</evidence>
<comment type="caution">
    <text evidence="2">The sequence shown here is derived from an EMBL/GenBank/DDBJ whole genome shotgun (WGS) entry which is preliminary data.</text>
</comment>
<dbReference type="RefSeq" id="WP_397408269.1">
    <property type="nucleotide sequence ID" value="NZ_JBIRYI010000025.1"/>
</dbReference>
<sequence>MGTTAAPGFTTSNRRALQAIERTGGITAAAADLGISSTSIDKHLARLRTVFADDLIVFTGRDTLVTPLGTQVLGLVDTLFEVHAEIASLTPSPLAVGRAGSRSPDASVRVG</sequence>
<protein>
    <submittedName>
        <fullName evidence="2">LysR family transcriptional regulator</fullName>
    </submittedName>
</protein>
<dbReference type="Pfam" id="PF00126">
    <property type="entry name" value="HTH_1"/>
    <property type="match status" value="1"/>
</dbReference>
<proteinExistence type="predicted"/>
<dbReference type="SUPFAM" id="SSF46785">
    <property type="entry name" value="Winged helix' DNA-binding domain"/>
    <property type="match status" value="1"/>
</dbReference>
<dbReference type="Gene3D" id="1.10.10.10">
    <property type="entry name" value="Winged helix-like DNA-binding domain superfamily/Winged helix DNA-binding domain"/>
    <property type="match status" value="1"/>
</dbReference>
<dbReference type="Proteomes" id="UP001611580">
    <property type="component" value="Unassembled WGS sequence"/>
</dbReference>
<dbReference type="InterPro" id="IPR036390">
    <property type="entry name" value="WH_DNA-bd_sf"/>
</dbReference>
<dbReference type="PROSITE" id="PS50931">
    <property type="entry name" value="HTH_LYSR"/>
    <property type="match status" value="1"/>
</dbReference>
<dbReference type="InterPro" id="IPR000847">
    <property type="entry name" value="LysR_HTH_N"/>
</dbReference>
<feature type="domain" description="HTH lysR-type" evidence="1">
    <location>
        <begin position="15"/>
        <end position="66"/>
    </location>
</feature>
<gene>
    <name evidence="2" type="ORF">ACH47X_26170</name>
</gene>
<evidence type="ECO:0000259" key="1">
    <source>
        <dbReference type="PROSITE" id="PS50931"/>
    </source>
</evidence>
<reference evidence="2 3" key="1">
    <citation type="submission" date="2024-10" db="EMBL/GenBank/DDBJ databases">
        <title>The Natural Products Discovery Center: Release of the First 8490 Sequenced Strains for Exploring Actinobacteria Biosynthetic Diversity.</title>
        <authorList>
            <person name="Kalkreuter E."/>
            <person name="Kautsar S.A."/>
            <person name="Yang D."/>
            <person name="Bader C.D."/>
            <person name="Teijaro C.N."/>
            <person name="Fluegel L."/>
            <person name="Davis C.M."/>
            <person name="Simpson J.R."/>
            <person name="Lauterbach L."/>
            <person name="Steele A.D."/>
            <person name="Gui C."/>
            <person name="Meng S."/>
            <person name="Li G."/>
            <person name="Viehrig K."/>
            <person name="Ye F."/>
            <person name="Su P."/>
            <person name="Kiefer A.F."/>
            <person name="Nichols A."/>
            <person name="Cepeda A.J."/>
            <person name="Yan W."/>
            <person name="Fan B."/>
            <person name="Jiang Y."/>
            <person name="Adhikari A."/>
            <person name="Zheng C.-J."/>
            <person name="Schuster L."/>
            <person name="Cowan T.M."/>
            <person name="Smanski M.J."/>
            <person name="Chevrette M.G."/>
            <person name="De Carvalho L.P.S."/>
            <person name="Shen B."/>
        </authorList>
    </citation>
    <scope>NUCLEOTIDE SEQUENCE [LARGE SCALE GENOMIC DNA]</scope>
    <source>
        <strain evidence="2 3">NPDC019481</strain>
    </source>
</reference>